<evidence type="ECO:0000256" key="2">
    <source>
        <dbReference type="ARBA" id="ARBA00004569"/>
    </source>
</evidence>
<evidence type="ECO:0000256" key="10">
    <source>
        <dbReference type="ARBA" id="ARBA00022832"/>
    </source>
</evidence>
<dbReference type="Pfam" id="PF03061">
    <property type="entry name" value="4HBT"/>
    <property type="match status" value="1"/>
</dbReference>
<dbReference type="PANTHER" id="PTHR12418:SF19">
    <property type="entry name" value="ACYL-COENZYME A THIOESTERASE THEM4"/>
    <property type="match status" value="1"/>
</dbReference>
<feature type="domain" description="Thioesterase" evidence="27">
    <location>
        <begin position="50"/>
        <end position="121"/>
    </location>
</feature>
<keyword evidence="14" id="KW-0472">Membrane</keyword>
<evidence type="ECO:0000256" key="11">
    <source>
        <dbReference type="ARBA" id="ARBA00022946"/>
    </source>
</evidence>
<dbReference type="EC" id="3.1.2.2" evidence="19"/>
<protein>
    <recommendedName>
        <fullName evidence="20">Acyl-coenzyme A thioesterase THEM4</fullName>
        <ecNumber evidence="19">3.1.2.2</ecNumber>
    </recommendedName>
    <alternativeName>
        <fullName evidence="21">Thioesterase superfamily member 4</fullName>
    </alternativeName>
</protein>
<evidence type="ECO:0000256" key="22">
    <source>
        <dbReference type="ARBA" id="ARBA00047588"/>
    </source>
</evidence>
<evidence type="ECO:0000256" key="14">
    <source>
        <dbReference type="ARBA" id="ARBA00023136"/>
    </source>
</evidence>
<comment type="similarity">
    <text evidence="18">Belongs to the THEM4/THEM5 thioesterase family.</text>
</comment>
<dbReference type="CDD" id="cd03443">
    <property type="entry name" value="PaaI_thioesterase"/>
    <property type="match status" value="1"/>
</dbReference>
<evidence type="ECO:0000256" key="4">
    <source>
        <dbReference type="ARBA" id="ARBA00004637"/>
    </source>
</evidence>
<evidence type="ECO:0000256" key="20">
    <source>
        <dbReference type="ARBA" id="ARBA00040123"/>
    </source>
</evidence>
<evidence type="ECO:0000256" key="5">
    <source>
        <dbReference type="ARBA" id="ARBA00022475"/>
    </source>
</evidence>
<organism evidence="28">
    <name type="scientific">marine metagenome</name>
    <dbReference type="NCBI Taxonomy" id="408172"/>
    <lineage>
        <taxon>unclassified sequences</taxon>
        <taxon>metagenomes</taxon>
        <taxon>ecological metagenomes</taxon>
    </lineage>
</organism>
<dbReference type="GO" id="GO:0016787">
    <property type="term" value="F:hydrolase activity"/>
    <property type="evidence" value="ECO:0007669"/>
    <property type="project" value="UniProtKB-KW"/>
</dbReference>
<evidence type="ECO:0000256" key="26">
    <source>
        <dbReference type="ARBA" id="ARBA00048180"/>
    </source>
</evidence>
<gene>
    <name evidence="28" type="ORF">METZ01_LOCUS51284</name>
</gene>
<keyword evidence="8" id="KW-0999">Mitochondrion inner membrane</keyword>
<comment type="catalytic activity">
    <reaction evidence="26">
        <text>tetradecanoyl-CoA + H2O = tetradecanoate + CoA + H(+)</text>
        <dbReference type="Rhea" id="RHEA:40119"/>
        <dbReference type="ChEBI" id="CHEBI:15377"/>
        <dbReference type="ChEBI" id="CHEBI:15378"/>
        <dbReference type="ChEBI" id="CHEBI:30807"/>
        <dbReference type="ChEBI" id="CHEBI:57287"/>
        <dbReference type="ChEBI" id="CHEBI:57385"/>
    </reaction>
    <physiologicalReaction direction="left-to-right" evidence="26">
        <dbReference type="Rhea" id="RHEA:40120"/>
    </physiologicalReaction>
</comment>
<keyword evidence="5" id="KW-1003">Cell membrane</keyword>
<comment type="subcellular location">
    <subcellularLocation>
        <location evidence="3">Cell projection</location>
        <location evidence="3">Ruffle membrane</location>
    </subcellularLocation>
    <subcellularLocation>
        <location evidence="1">Cytoplasm</location>
    </subcellularLocation>
    <subcellularLocation>
        <location evidence="4">Mitochondrion inner membrane</location>
        <topology evidence="4">Peripheral membrane protein</topology>
    </subcellularLocation>
    <subcellularLocation>
        <location evidence="2">Mitochondrion intermembrane space</location>
    </subcellularLocation>
</comment>
<dbReference type="GO" id="GO:0006631">
    <property type="term" value="P:fatty acid metabolic process"/>
    <property type="evidence" value="ECO:0007669"/>
    <property type="project" value="UniProtKB-KW"/>
</dbReference>
<dbReference type="SUPFAM" id="SSF54637">
    <property type="entry name" value="Thioesterase/thiol ester dehydrase-isomerase"/>
    <property type="match status" value="1"/>
</dbReference>
<dbReference type="InterPro" id="IPR052365">
    <property type="entry name" value="THEM4/THEM5_acyl-CoA_thioest"/>
</dbReference>
<dbReference type="GO" id="GO:0005743">
    <property type="term" value="C:mitochondrial inner membrane"/>
    <property type="evidence" value="ECO:0007669"/>
    <property type="project" value="UniProtKB-SubCell"/>
</dbReference>
<dbReference type="AlphaFoldDB" id="A0A381S2Z2"/>
<dbReference type="InterPro" id="IPR029069">
    <property type="entry name" value="HotDog_dom_sf"/>
</dbReference>
<comment type="catalytic activity">
    <reaction evidence="24">
        <text>decanoyl-CoA + H2O = decanoate + CoA + H(+)</text>
        <dbReference type="Rhea" id="RHEA:40059"/>
        <dbReference type="ChEBI" id="CHEBI:15377"/>
        <dbReference type="ChEBI" id="CHEBI:15378"/>
        <dbReference type="ChEBI" id="CHEBI:27689"/>
        <dbReference type="ChEBI" id="CHEBI:57287"/>
        <dbReference type="ChEBI" id="CHEBI:61430"/>
    </reaction>
    <physiologicalReaction direction="left-to-right" evidence="24">
        <dbReference type="Rhea" id="RHEA:40060"/>
    </physiologicalReaction>
</comment>
<keyword evidence="11" id="KW-0809">Transit peptide</keyword>
<dbReference type="PANTHER" id="PTHR12418">
    <property type="entry name" value="ACYL-COENZYME A THIOESTERASE THEM4"/>
    <property type="match status" value="1"/>
</dbReference>
<evidence type="ECO:0000256" key="3">
    <source>
        <dbReference type="ARBA" id="ARBA00004632"/>
    </source>
</evidence>
<evidence type="ECO:0000256" key="18">
    <source>
        <dbReference type="ARBA" id="ARBA00038456"/>
    </source>
</evidence>
<comment type="catalytic activity">
    <reaction evidence="25">
        <text>dodecanoyl-CoA + H2O = dodecanoate + CoA + H(+)</text>
        <dbReference type="Rhea" id="RHEA:30135"/>
        <dbReference type="ChEBI" id="CHEBI:15377"/>
        <dbReference type="ChEBI" id="CHEBI:15378"/>
        <dbReference type="ChEBI" id="CHEBI:18262"/>
        <dbReference type="ChEBI" id="CHEBI:57287"/>
        <dbReference type="ChEBI" id="CHEBI:57375"/>
    </reaction>
    <physiologicalReaction direction="left-to-right" evidence="25">
        <dbReference type="Rhea" id="RHEA:30136"/>
    </physiologicalReaction>
</comment>
<keyword evidence="7" id="KW-0053">Apoptosis</keyword>
<evidence type="ECO:0000256" key="6">
    <source>
        <dbReference type="ARBA" id="ARBA00022490"/>
    </source>
</evidence>
<dbReference type="EMBL" id="UINC01002603">
    <property type="protein sequence ID" value="SUZ98430.1"/>
    <property type="molecule type" value="Genomic_DNA"/>
</dbReference>
<comment type="catalytic activity">
    <reaction evidence="16">
        <text>(5Z,8Z,11Z,14Z)-eicosatetraenoyl-CoA + H2O = (5Z,8Z,11Z,14Z)-eicosatetraenoate + CoA + H(+)</text>
        <dbReference type="Rhea" id="RHEA:40151"/>
        <dbReference type="ChEBI" id="CHEBI:15377"/>
        <dbReference type="ChEBI" id="CHEBI:15378"/>
        <dbReference type="ChEBI" id="CHEBI:32395"/>
        <dbReference type="ChEBI" id="CHEBI:57287"/>
        <dbReference type="ChEBI" id="CHEBI:57368"/>
    </reaction>
    <physiologicalReaction direction="left-to-right" evidence="16">
        <dbReference type="Rhea" id="RHEA:40152"/>
    </physiologicalReaction>
</comment>
<reference evidence="28" key="1">
    <citation type="submission" date="2018-05" db="EMBL/GenBank/DDBJ databases">
        <authorList>
            <person name="Lanie J.A."/>
            <person name="Ng W.-L."/>
            <person name="Kazmierczak K.M."/>
            <person name="Andrzejewski T.M."/>
            <person name="Davidsen T.M."/>
            <person name="Wayne K.J."/>
            <person name="Tettelin H."/>
            <person name="Glass J.I."/>
            <person name="Rusch D."/>
            <person name="Podicherti R."/>
            <person name="Tsui H.-C.T."/>
            <person name="Winkler M.E."/>
        </authorList>
    </citation>
    <scope>NUCLEOTIDE SEQUENCE</scope>
</reference>
<evidence type="ECO:0000256" key="13">
    <source>
        <dbReference type="ARBA" id="ARBA00023128"/>
    </source>
</evidence>
<comment type="catalytic activity">
    <reaction evidence="17">
        <text>(9Z)-octadecenoyl-CoA + H2O = (9Z)-octadecenoate + CoA + H(+)</text>
        <dbReference type="Rhea" id="RHEA:40139"/>
        <dbReference type="ChEBI" id="CHEBI:15377"/>
        <dbReference type="ChEBI" id="CHEBI:15378"/>
        <dbReference type="ChEBI" id="CHEBI:30823"/>
        <dbReference type="ChEBI" id="CHEBI:57287"/>
        <dbReference type="ChEBI" id="CHEBI:57387"/>
    </reaction>
    <physiologicalReaction direction="left-to-right" evidence="17">
        <dbReference type="Rhea" id="RHEA:40140"/>
    </physiologicalReaction>
</comment>
<evidence type="ECO:0000256" key="15">
    <source>
        <dbReference type="ARBA" id="ARBA00023273"/>
    </source>
</evidence>
<dbReference type="GO" id="GO:0006915">
    <property type="term" value="P:apoptotic process"/>
    <property type="evidence" value="ECO:0007669"/>
    <property type="project" value="UniProtKB-KW"/>
</dbReference>
<evidence type="ECO:0000256" key="24">
    <source>
        <dbReference type="ARBA" id="ARBA00047969"/>
    </source>
</evidence>
<keyword evidence="13" id="KW-0496">Mitochondrion</keyword>
<evidence type="ECO:0000256" key="21">
    <source>
        <dbReference type="ARBA" id="ARBA00043210"/>
    </source>
</evidence>
<keyword evidence="12" id="KW-0443">Lipid metabolism</keyword>
<keyword evidence="9" id="KW-0378">Hydrolase</keyword>
<dbReference type="GO" id="GO:0032587">
    <property type="term" value="C:ruffle membrane"/>
    <property type="evidence" value="ECO:0007669"/>
    <property type="project" value="UniProtKB-SubCell"/>
</dbReference>
<keyword evidence="15" id="KW-0966">Cell projection</keyword>
<evidence type="ECO:0000259" key="27">
    <source>
        <dbReference type="Pfam" id="PF03061"/>
    </source>
</evidence>
<evidence type="ECO:0000256" key="25">
    <source>
        <dbReference type="ARBA" id="ARBA00048074"/>
    </source>
</evidence>
<name>A0A381S2Z2_9ZZZZ</name>
<dbReference type="Gene3D" id="3.10.129.10">
    <property type="entry name" value="Hotdog Thioesterase"/>
    <property type="match status" value="1"/>
</dbReference>
<evidence type="ECO:0000256" key="7">
    <source>
        <dbReference type="ARBA" id="ARBA00022703"/>
    </source>
</evidence>
<evidence type="ECO:0000256" key="16">
    <source>
        <dbReference type="ARBA" id="ARBA00035852"/>
    </source>
</evidence>
<keyword evidence="6" id="KW-0963">Cytoplasm</keyword>
<evidence type="ECO:0000256" key="8">
    <source>
        <dbReference type="ARBA" id="ARBA00022792"/>
    </source>
</evidence>
<comment type="catalytic activity">
    <reaction evidence="23">
        <text>hexadecanoyl-CoA + H2O = hexadecanoate + CoA + H(+)</text>
        <dbReference type="Rhea" id="RHEA:16645"/>
        <dbReference type="ChEBI" id="CHEBI:7896"/>
        <dbReference type="ChEBI" id="CHEBI:15377"/>
        <dbReference type="ChEBI" id="CHEBI:15378"/>
        <dbReference type="ChEBI" id="CHEBI:57287"/>
        <dbReference type="ChEBI" id="CHEBI:57379"/>
        <dbReference type="EC" id="3.1.2.2"/>
    </reaction>
    <physiologicalReaction direction="left-to-right" evidence="23">
        <dbReference type="Rhea" id="RHEA:16646"/>
    </physiologicalReaction>
</comment>
<proteinExistence type="inferred from homology"/>
<evidence type="ECO:0000256" key="19">
    <source>
        <dbReference type="ARBA" id="ARBA00038848"/>
    </source>
</evidence>
<accession>A0A381S2Z2</accession>
<dbReference type="InterPro" id="IPR006683">
    <property type="entry name" value="Thioestr_dom"/>
</dbReference>
<keyword evidence="10" id="KW-0276">Fatty acid metabolism</keyword>
<evidence type="ECO:0000256" key="12">
    <source>
        <dbReference type="ARBA" id="ARBA00023098"/>
    </source>
</evidence>
<evidence type="ECO:0000256" key="9">
    <source>
        <dbReference type="ARBA" id="ARBA00022801"/>
    </source>
</evidence>
<evidence type="ECO:0000313" key="28">
    <source>
        <dbReference type="EMBL" id="SUZ98430.1"/>
    </source>
</evidence>
<evidence type="ECO:0000256" key="1">
    <source>
        <dbReference type="ARBA" id="ARBA00004496"/>
    </source>
</evidence>
<dbReference type="GO" id="GO:0005758">
    <property type="term" value="C:mitochondrial intermembrane space"/>
    <property type="evidence" value="ECO:0007669"/>
    <property type="project" value="UniProtKB-SubCell"/>
</dbReference>
<comment type="catalytic activity">
    <reaction evidence="22">
        <text>octanoyl-CoA + H2O = octanoate + CoA + H(+)</text>
        <dbReference type="Rhea" id="RHEA:30143"/>
        <dbReference type="ChEBI" id="CHEBI:15377"/>
        <dbReference type="ChEBI" id="CHEBI:15378"/>
        <dbReference type="ChEBI" id="CHEBI:25646"/>
        <dbReference type="ChEBI" id="CHEBI:57287"/>
        <dbReference type="ChEBI" id="CHEBI:57386"/>
    </reaction>
    <physiologicalReaction direction="left-to-right" evidence="22">
        <dbReference type="Rhea" id="RHEA:30144"/>
    </physiologicalReaction>
</comment>
<evidence type="ECO:0000256" key="17">
    <source>
        <dbReference type="ARBA" id="ARBA00037002"/>
    </source>
</evidence>
<evidence type="ECO:0000256" key="23">
    <source>
        <dbReference type="ARBA" id="ARBA00047734"/>
    </source>
</evidence>
<sequence>MSEPNLNTDNNNCFVCGPNNPIGLRIKFFIDEEVCRGEFTPKTDHVGFNNITHGGIIFSLLDDVMANWLFLKNQAAHTAKCELRYRNPLPIGEKVLLEGRCVKRKGRVAVMKGLVIHEQTKNIIAESDAKFLII</sequence>